<feature type="signal peptide" evidence="2">
    <location>
        <begin position="1"/>
        <end position="23"/>
    </location>
</feature>
<keyword evidence="1" id="KW-0812">Transmembrane</keyword>
<gene>
    <name evidence="3" type="ordered locus">Dbac_2542</name>
</gene>
<dbReference type="eggNOG" id="ENOG5031AW4">
    <property type="taxonomic scope" value="Bacteria"/>
</dbReference>
<dbReference type="EMBL" id="CP001629">
    <property type="protein sequence ID" value="ACU90620.1"/>
    <property type="molecule type" value="Genomic_DNA"/>
</dbReference>
<feature type="chain" id="PRO_5002979610" evidence="2">
    <location>
        <begin position="24"/>
        <end position="225"/>
    </location>
</feature>
<dbReference type="KEGG" id="dba:Dbac_2542"/>
<dbReference type="AlphaFoldDB" id="C7LS72"/>
<keyword evidence="1" id="KW-0472">Membrane</keyword>
<dbReference type="RefSeq" id="WP_015774709.1">
    <property type="nucleotide sequence ID" value="NC_013173.1"/>
</dbReference>
<protein>
    <submittedName>
        <fullName evidence="3">Uncharacterized protein</fullName>
    </submittedName>
</protein>
<accession>C7LS72</accession>
<reference evidence="3 4" key="1">
    <citation type="journal article" date="2009" name="Stand. Genomic Sci.">
        <title>Complete genome sequence of Desulfomicrobium baculatum type strain (X).</title>
        <authorList>
            <person name="Copeland A."/>
            <person name="Spring S."/>
            <person name="Goker M."/>
            <person name="Schneider S."/>
            <person name="Lapidus A."/>
            <person name="Del Rio T.G."/>
            <person name="Tice H."/>
            <person name="Cheng J.F."/>
            <person name="Chen F."/>
            <person name="Nolan M."/>
            <person name="Bruce D."/>
            <person name="Goodwin L."/>
            <person name="Pitluck S."/>
            <person name="Ivanova N."/>
            <person name="Mavrommatis K."/>
            <person name="Ovchinnikova G."/>
            <person name="Pati A."/>
            <person name="Chen A."/>
            <person name="Palaniappan K."/>
            <person name="Land M."/>
            <person name="Hauser L."/>
            <person name="Chang Y.J."/>
            <person name="Jeffries C.C."/>
            <person name="Meincke L."/>
            <person name="Sims D."/>
            <person name="Brettin T."/>
            <person name="Detter J.C."/>
            <person name="Han C."/>
            <person name="Chain P."/>
            <person name="Bristow J."/>
            <person name="Eisen J.A."/>
            <person name="Markowitz V."/>
            <person name="Hugenholtz P."/>
            <person name="Kyrpides N.C."/>
            <person name="Klenk H.P."/>
            <person name="Lucas S."/>
        </authorList>
    </citation>
    <scope>NUCLEOTIDE SEQUENCE [LARGE SCALE GENOMIC DNA]</scope>
    <source>
        <strain evidence="4">DSM 4028 / VKM B-1378 / X</strain>
    </source>
</reference>
<evidence type="ECO:0000256" key="1">
    <source>
        <dbReference type="SAM" id="Phobius"/>
    </source>
</evidence>
<organism evidence="3 4">
    <name type="scientific">Desulfomicrobium baculatum (strain DSM 4028 / VKM B-1378 / X)</name>
    <name type="common">Desulfovibrio baculatus</name>
    <dbReference type="NCBI Taxonomy" id="525897"/>
    <lineage>
        <taxon>Bacteria</taxon>
        <taxon>Pseudomonadati</taxon>
        <taxon>Thermodesulfobacteriota</taxon>
        <taxon>Desulfovibrionia</taxon>
        <taxon>Desulfovibrionales</taxon>
        <taxon>Desulfomicrobiaceae</taxon>
        <taxon>Desulfomicrobium</taxon>
    </lineage>
</organism>
<dbReference type="HOGENOM" id="CLU_1228290_0_0_7"/>
<evidence type="ECO:0000313" key="3">
    <source>
        <dbReference type="EMBL" id="ACU90620.1"/>
    </source>
</evidence>
<sequence>MYRKMNILFIGVALLLFTASAQASLNFSYNLDHGTAANGGGDWWPYAEFNINFSDTFQGVTETFGYCAEFENTIYYESYEFEDREISGIGEYRAAWLMDKYAFRDSHYEGLSSSDGNKITALQASVWSLLGTTNEWAPINAPQDILDLYTVMMAEATDMDMEQLESLGLDLKYQILMPNIQLPERTEGNFQDLIVRTNAVPLPGAAMLLAPVLLGLVGIRRKLAA</sequence>
<proteinExistence type="predicted"/>
<evidence type="ECO:0000256" key="2">
    <source>
        <dbReference type="SAM" id="SignalP"/>
    </source>
</evidence>
<keyword evidence="4" id="KW-1185">Reference proteome</keyword>
<dbReference type="Proteomes" id="UP000002216">
    <property type="component" value="Chromosome"/>
</dbReference>
<dbReference type="OrthoDB" id="9153853at2"/>
<evidence type="ECO:0000313" key="4">
    <source>
        <dbReference type="Proteomes" id="UP000002216"/>
    </source>
</evidence>
<feature type="transmembrane region" description="Helical" evidence="1">
    <location>
        <begin position="200"/>
        <end position="219"/>
    </location>
</feature>
<keyword evidence="1" id="KW-1133">Transmembrane helix</keyword>
<name>C7LS72_DESBD</name>
<keyword evidence="2" id="KW-0732">Signal</keyword>